<dbReference type="InterPro" id="IPR002172">
    <property type="entry name" value="LDrepeatLR_classA_rpt"/>
</dbReference>
<keyword evidence="1 2" id="KW-1015">Disulfide bond</keyword>
<evidence type="ECO:0000313" key="4">
    <source>
        <dbReference type="EMBL" id="JAC05406.1"/>
    </source>
</evidence>
<keyword evidence="3" id="KW-0732">Signal</keyword>
<dbReference type="InterPro" id="IPR023415">
    <property type="entry name" value="LDLR_class-A_CS"/>
</dbReference>
<dbReference type="OrthoDB" id="2019384at2759"/>
<dbReference type="KEGG" id="ccat:105665029"/>
<name>W8BVS6_CERCA</name>
<proteinExistence type="evidence at transcript level"/>
<reference evidence="4" key="1">
    <citation type="submission" date="2013-07" db="EMBL/GenBank/DDBJ databases">
        <authorList>
            <person name="Geib S."/>
        </authorList>
    </citation>
    <scope>NUCLEOTIDE SEQUENCE</scope>
</reference>
<dbReference type="InterPro" id="IPR053103">
    <property type="entry name" value="IDLSRF-like_peptide"/>
</dbReference>
<dbReference type="Gene3D" id="4.10.400.10">
    <property type="entry name" value="Low-density Lipoprotein Receptor"/>
    <property type="match status" value="4"/>
</dbReference>
<comment type="caution">
    <text evidence="2">Lacks conserved residue(s) required for the propagation of feature annotation.</text>
</comment>
<feature type="disulfide bond" evidence="2">
    <location>
        <begin position="74"/>
        <end position="86"/>
    </location>
</feature>
<accession>W8BVS6</accession>
<evidence type="ECO:0000256" key="1">
    <source>
        <dbReference type="ARBA" id="ARBA00023157"/>
    </source>
</evidence>
<dbReference type="PROSITE" id="PS01209">
    <property type="entry name" value="LDLRA_1"/>
    <property type="match status" value="3"/>
</dbReference>
<feature type="chain" id="PRO_5007737216" evidence="3">
    <location>
        <begin position="17"/>
        <end position="319"/>
    </location>
</feature>
<organism evidence="4">
    <name type="scientific">Ceratitis capitata</name>
    <name type="common">Mediterranean fruit fly</name>
    <name type="synonym">Tephritis capitata</name>
    <dbReference type="NCBI Taxonomy" id="7213"/>
    <lineage>
        <taxon>Eukaryota</taxon>
        <taxon>Metazoa</taxon>
        <taxon>Ecdysozoa</taxon>
        <taxon>Arthropoda</taxon>
        <taxon>Hexapoda</taxon>
        <taxon>Insecta</taxon>
        <taxon>Pterygota</taxon>
        <taxon>Neoptera</taxon>
        <taxon>Endopterygota</taxon>
        <taxon>Diptera</taxon>
        <taxon>Brachycera</taxon>
        <taxon>Muscomorpha</taxon>
        <taxon>Tephritoidea</taxon>
        <taxon>Tephritidae</taxon>
        <taxon>Ceratitis</taxon>
        <taxon>Ceratitis</taxon>
    </lineage>
</organism>
<feature type="signal peptide" evidence="3">
    <location>
        <begin position="1"/>
        <end position="16"/>
    </location>
</feature>
<reference evidence="4" key="2">
    <citation type="journal article" date="2014" name="BMC Genomics">
        <title>A genomic perspective to assessing quality of mass-reared SIT flies used in Mediterranean fruit fly (Ceratitis capitata) eradication in California.</title>
        <authorList>
            <person name="Calla B."/>
            <person name="Hall B."/>
            <person name="Hou S."/>
            <person name="Geib S.M."/>
        </authorList>
    </citation>
    <scope>NUCLEOTIDE SEQUENCE</scope>
</reference>
<feature type="disulfide bond" evidence="2">
    <location>
        <begin position="40"/>
        <end position="58"/>
    </location>
</feature>
<keyword evidence="4" id="KW-0675">Receptor</keyword>
<feature type="disulfide bond" evidence="2">
    <location>
        <begin position="139"/>
        <end position="157"/>
    </location>
</feature>
<feature type="disulfide bond" evidence="2">
    <location>
        <begin position="181"/>
        <end position="199"/>
    </location>
</feature>
<dbReference type="PANTHER" id="PTHR20967">
    <property type="entry name" value="PROHORMONE-4"/>
    <property type="match status" value="1"/>
</dbReference>
<gene>
    <name evidence="4" type="primary">LRP</name>
</gene>
<dbReference type="GeneID" id="105665029"/>
<dbReference type="EMBL" id="GAMC01001151">
    <property type="protein sequence ID" value="JAC05405.1"/>
    <property type="molecule type" value="mRNA"/>
</dbReference>
<dbReference type="SUPFAM" id="SSF57424">
    <property type="entry name" value="LDL receptor-like module"/>
    <property type="match status" value="4"/>
</dbReference>
<sequence>MFKILLVIFFISELHSCSKNAVLAAKKQSNCAAEDGEWACKSGACIQIHNLCDGTKHCRDGSDERKNICKNMKCSTSSFRCNYGACIPAENMCDGVIDCVDSSDEDNDMCRSHRNEPTEEDIEESENRKHCASWGQMKCWSGQCVNLSDKCNGIQDCADGSDEWSQLCANILCDKNKQFKCNYGACIDIHGVCNGTEECADKSDEASETCEMKTVLPTNSSPPEFTTKISVDSKTTIKAKDNSIPNINKYPISRYMKRSYCTNKWISSTDCCTLNGASYICERIVPNTIVHKGCNLKQCHHICNNAMNWEQLDTGCPRL</sequence>
<dbReference type="SMART" id="SM00192">
    <property type="entry name" value="LDLa"/>
    <property type="match status" value="4"/>
</dbReference>
<dbReference type="PANTHER" id="PTHR20967:SF0">
    <property type="entry name" value="PROHORMONE-4"/>
    <property type="match status" value="1"/>
</dbReference>
<dbReference type="CDD" id="cd00112">
    <property type="entry name" value="LDLa"/>
    <property type="match status" value="4"/>
</dbReference>
<keyword evidence="4" id="KW-0449">Lipoprotein</keyword>
<dbReference type="InterPro" id="IPR036055">
    <property type="entry name" value="LDL_receptor-like_sf"/>
</dbReference>
<dbReference type="PROSITE" id="PS50068">
    <property type="entry name" value="LDLRA_2"/>
    <property type="match status" value="4"/>
</dbReference>
<feature type="disulfide bond" evidence="2">
    <location>
        <begin position="81"/>
        <end position="99"/>
    </location>
</feature>
<dbReference type="EMBL" id="GAMC01001150">
    <property type="protein sequence ID" value="JAC05406.1"/>
    <property type="molecule type" value="mRNA"/>
</dbReference>
<evidence type="ECO:0000256" key="3">
    <source>
        <dbReference type="SAM" id="SignalP"/>
    </source>
</evidence>
<dbReference type="Pfam" id="PF00057">
    <property type="entry name" value="Ldl_recept_a"/>
    <property type="match status" value="4"/>
</dbReference>
<dbReference type="PRINTS" id="PR00261">
    <property type="entry name" value="LDLRECEPTOR"/>
</dbReference>
<evidence type="ECO:0000256" key="2">
    <source>
        <dbReference type="PROSITE-ProRule" id="PRU00124"/>
    </source>
</evidence>
<protein>
    <submittedName>
        <fullName evidence="4">Low-density lipoprotein receptor-related protein</fullName>
    </submittedName>
</protein>
<dbReference type="AlphaFoldDB" id="W8BVS6"/>